<evidence type="ECO:0000313" key="1">
    <source>
        <dbReference type="EMBL" id="RNA01270.1"/>
    </source>
</evidence>
<dbReference type="Proteomes" id="UP000276133">
    <property type="component" value="Unassembled WGS sequence"/>
</dbReference>
<proteinExistence type="predicted"/>
<protein>
    <submittedName>
        <fullName evidence="1">Uncharacterized protein</fullName>
    </submittedName>
</protein>
<gene>
    <name evidence="1" type="ORF">BpHYR1_019973</name>
</gene>
<accession>A0A3M7PQE3</accession>
<evidence type="ECO:0000313" key="2">
    <source>
        <dbReference type="Proteomes" id="UP000276133"/>
    </source>
</evidence>
<dbReference type="EMBL" id="REGN01009389">
    <property type="protein sequence ID" value="RNA01270.1"/>
    <property type="molecule type" value="Genomic_DNA"/>
</dbReference>
<dbReference type="AlphaFoldDB" id="A0A3M7PQE3"/>
<comment type="caution">
    <text evidence="1">The sequence shown here is derived from an EMBL/GenBank/DDBJ whole genome shotgun (WGS) entry which is preliminary data.</text>
</comment>
<sequence length="215" mass="25001">MFCEVQDKKTEQSFKINSVNAEWCNIQSCVNCQSLRMIDKKTCLKIDHIFPWSPNCDRCWPPTDQSYIDHMFGQGRSETFSNGRARNGTYKIISNLCSSTRVFGTFLPELFKILKSQKKFMLKLQHNSDIWQIYCISQPKNLNLWVKDKSGLSTPQSLVGYAALKSNFIVYFYKNEAENLSAIFTLTNVMCYLDFEKVIDTMHRKTDQTSYSLNL</sequence>
<keyword evidence="2" id="KW-1185">Reference proteome</keyword>
<reference evidence="1 2" key="1">
    <citation type="journal article" date="2018" name="Sci. Rep.">
        <title>Genomic signatures of local adaptation to the degree of environmental predictability in rotifers.</title>
        <authorList>
            <person name="Franch-Gras L."/>
            <person name="Hahn C."/>
            <person name="Garcia-Roger E.M."/>
            <person name="Carmona M.J."/>
            <person name="Serra M."/>
            <person name="Gomez A."/>
        </authorList>
    </citation>
    <scope>NUCLEOTIDE SEQUENCE [LARGE SCALE GENOMIC DNA]</scope>
    <source>
        <strain evidence="1">HYR1</strain>
    </source>
</reference>
<name>A0A3M7PQE3_BRAPC</name>
<organism evidence="1 2">
    <name type="scientific">Brachionus plicatilis</name>
    <name type="common">Marine rotifer</name>
    <name type="synonym">Brachionus muelleri</name>
    <dbReference type="NCBI Taxonomy" id="10195"/>
    <lineage>
        <taxon>Eukaryota</taxon>
        <taxon>Metazoa</taxon>
        <taxon>Spiralia</taxon>
        <taxon>Gnathifera</taxon>
        <taxon>Rotifera</taxon>
        <taxon>Eurotatoria</taxon>
        <taxon>Monogononta</taxon>
        <taxon>Pseudotrocha</taxon>
        <taxon>Ploima</taxon>
        <taxon>Brachionidae</taxon>
        <taxon>Brachionus</taxon>
    </lineage>
</organism>